<dbReference type="OrthoDB" id="5354816at2"/>
<dbReference type="InterPro" id="IPR015068">
    <property type="entry name" value="DUF1877"/>
</dbReference>
<gene>
    <name evidence="1" type="ORF">CFP75_35300</name>
</gene>
<dbReference type="InterPro" id="IPR035944">
    <property type="entry name" value="YfbM-like_sf"/>
</dbReference>
<dbReference type="EMBL" id="NMQU01000125">
    <property type="protein sequence ID" value="OXM44168.1"/>
    <property type="molecule type" value="Genomic_DNA"/>
</dbReference>
<dbReference type="Proteomes" id="UP000215563">
    <property type="component" value="Unassembled WGS sequence"/>
</dbReference>
<name>A0A229RBZ8_AMYAL</name>
<sequence>MGMCGAYLRVTSGDLRELIEEPDRYWEYAEKAEGTERAADVDKAWHALWFLVQRAGFEVDFVLGGTLLGEADSDGPPRHFSADEVRTISAELSRTGFDKLSDGVALSDLETEGIYPSIWDEPDALDYVRGYYDELVTFFAGAAKAGEPVVTIIT</sequence>
<keyword evidence="2" id="KW-1185">Reference proteome</keyword>
<reference evidence="1 2" key="1">
    <citation type="submission" date="2017-07" db="EMBL/GenBank/DDBJ databases">
        <title>Amycolatopsis alba DSM 44262 Genome sequencing and assembly.</title>
        <authorList>
            <person name="Kaur N."/>
            <person name="Mayilraj S."/>
        </authorList>
    </citation>
    <scope>NUCLEOTIDE SEQUENCE [LARGE SCALE GENOMIC DNA]</scope>
    <source>
        <strain evidence="1 2">DSM 44262</strain>
    </source>
</reference>
<organism evidence="1 2">
    <name type="scientific">Amycolatopsis alba DSM 44262</name>
    <dbReference type="NCBI Taxonomy" id="1125972"/>
    <lineage>
        <taxon>Bacteria</taxon>
        <taxon>Bacillati</taxon>
        <taxon>Actinomycetota</taxon>
        <taxon>Actinomycetes</taxon>
        <taxon>Pseudonocardiales</taxon>
        <taxon>Pseudonocardiaceae</taxon>
        <taxon>Amycolatopsis</taxon>
    </lineage>
</organism>
<protein>
    <submittedName>
        <fullName evidence="1">DUF1877 domain-containing protein</fullName>
    </submittedName>
</protein>
<proteinExistence type="predicted"/>
<comment type="caution">
    <text evidence="1">The sequence shown here is derived from an EMBL/GenBank/DDBJ whole genome shotgun (WGS) entry which is preliminary data.</text>
</comment>
<evidence type="ECO:0000313" key="2">
    <source>
        <dbReference type="Proteomes" id="UP000215563"/>
    </source>
</evidence>
<evidence type="ECO:0000313" key="1">
    <source>
        <dbReference type="EMBL" id="OXM44168.1"/>
    </source>
</evidence>
<dbReference type="AlphaFoldDB" id="A0A229RBZ8"/>
<dbReference type="RefSeq" id="WP_020634364.1">
    <property type="nucleotide sequence ID" value="NZ_KB913032.1"/>
</dbReference>
<accession>A0A229RBZ8</accession>
<dbReference type="Pfam" id="PF08974">
    <property type="entry name" value="DUF1877"/>
    <property type="match status" value="1"/>
</dbReference>
<dbReference type="Gene3D" id="3.40.1760.10">
    <property type="entry name" value="YfbM-like super family"/>
    <property type="match status" value="1"/>
</dbReference>
<dbReference type="SUPFAM" id="SSF111069">
    <property type="entry name" value="Hypothetical protein yfbM"/>
    <property type="match status" value="1"/>
</dbReference>